<evidence type="ECO:0000313" key="1">
    <source>
        <dbReference type="EMBL" id="AZE48333.1"/>
    </source>
</evidence>
<dbReference type="EMBL" id="CP027753">
    <property type="protein sequence ID" value="AZE48333.1"/>
    <property type="molecule type" value="Genomic_DNA"/>
</dbReference>
<dbReference type="RefSeq" id="WP_124320330.1">
    <property type="nucleotide sequence ID" value="NZ_CP027753.1"/>
</dbReference>
<sequence length="154" mass="17130">MTYLRAVPGAIRHYTGQHSSSGDADDHQQRYFNELLRKPVTLAETVARNTYEPRDRQRSRPDLAPAFAPQVATLSRLGRFNPDTLTLRLTNGPLAGLEIEASAHGSLLSLRVTVNDLNYFERIAGPREILESELAALFNRPVTLEVCSATTEPE</sequence>
<dbReference type="Proteomes" id="UP000268048">
    <property type="component" value="Chromosome"/>
</dbReference>
<proteinExistence type="predicted"/>
<evidence type="ECO:0000313" key="2">
    <source>
        <dbReference type="Proteomes" id="UP000268048"/>
    </source>
</evidence>
<protein>
    <submittedName>
        <fullName evidence="1">Uncharacterized protein</fullName>
    </submittedName>
</protein>
<name>A0A3G7TML9_9PSED</name>
<dbReference type="AlphaFoldDB" id="A0A3G7TML9"/>
<organism evidence="1 2">
    <name type="scientific">Pseudomonas chlororaphis</name>
    <dbReference type="NCBI Taxonomy" id="587753"/>
    <lineage>
        <taxon>Bacteria</taxon>
        <taxon>Pseudomonadati</taxon>
        <taxon>Pseudomonadota</taxon>
        <taxon>Gammaproteobacteria</taxon>
        <taxon>Pseudomonadales</taxon>
        <taxon>Pseudomonadaceae</taxon>
        <taxon>Pseudomonas</taxon>
    </lineage>
</organism>
<gene>
    <name evidence="1" type="ORF">C4K04_2661</name>
</gene>
<reference evidence="1 2" key="1">
    <citation type="submission" date="2018-03" db="EMBL/GenBank/DDBJ databases">
        <title>Diversity of phytobeneficial traits revealed by whole-genome analysis of worldwide-isolated phenazine-producing Pseudomonas spp.</title>
        <authorList>
            <person name="Biessy A."/>
            <person name="Novinscak A."/>
            <person name="Blom J."/>
            <person name="Leger G."/>
            <person name="Thomashow L.S."/>
            <person name="Cazorla F.M."/>
            <person name="Josic D."/>
            <person name="Filion M."/>
        </authorList>
    </citation>
    <scope>NUCLEOTIDE SEQUENCE [LARGE SCALE GENOMIC DNA]</scope>
    <source>
        <strain evidence="1 2">B25</strain>
    </source>
</reference>
<accession>A0A3G7TML9</accession>